<gene>
    <name evidence="6" type="ORF">M8C21_031703</name>
</gene>
<feature type="region of interest" description="Disordered" evidence="4">
    <location>
        <begin position="1"/>
        <end position="152"/>
    </location>
</feature>
<feature type="compositionally biased region" description="Basic and acidic residues" evidence="4">
    <location>
        <begin position="55"/>
        <end position="68"/>
    </location>
</feature>
<accession>A0AAD5CCB5</accession>
<evidence type="ECO:0000256" key="1">
    <source>
        <dbReference type="ARBA" id="ARBA00022741"/>
    </source>
</evidence>
<sequence length="439" mass="49454">RSSKRTKTNVTSKKSKSKVKSVKTDKVGKKRSKKEKSAVSSPNAEASGSSFPDVENEKPIGEKEKTVMEIEMNEEGSDEDEFPKKKLVLGVESVRKKSMKRKRTIKSRFSLDEEVKKKPKTDKGKNGKSHVSSSSSQIKQKSVKHTKAKSLSRDDMGSEIFDVNFKDEVDRVLGCRIVTIETNFVHHQSTTDVKIVEEGTENILSNSDTQTLTKDCGEENVVDLVGQPIDDPGSTSTDKKNKDDSASTSNDLAKPSEEIPTGDNINGVSDSLETKDHKLDVNIEANNGNEKKESYEFLVKWAGKSHLHNTWITESQLKVIAKRKYDNYKFKYGRTVINISEEKWKVPQRVIAKDGATHVFVKWTGLPYDECTWERTDEPVIMKSSHLIDLFNLFEKQTLEKEAAKNEAYKEKGNDVIALLEQPKELKGSLFPHQLEALN</sequence>
<dbReference type="GO" id="GO:0003682">
    <property type="term" value="F:chromatin binding"/>
    <property type="evidence" value="ECO:0007669"/>
    <property type="project" value="TreeGrafter"/>
</dbReference>
<dbReference type="GO" id="GO:0005634">
    <property type="term" value="C:nucleus"/>
    <property type="evidence" value="ECO:0007669"/>
    <property type="project" value="TreeGrafter"/>
</dbReference>
<feature type="compositionally biased region" description="Basic residues" evidence="4">
    <location>
        <begin position="141"/>
        <end position="150"/>
    </location>
</feature>
<evidence type="ECO:0000256" key="2">
    <source>
        <dbReference type="ARBA" id="ARBA00022840"/>
    </source>
</evidence>
<dbReference type="GO" id="GO:0000785">
    <property type="term" value="C:chromatin"/>
    <property type="evidence" value="ECO:0007669"/>
    <property type="project" value="TreeGrafter"/>
</dbReference>
<dbReference type="PROSITE" id="PS50013">
    <property type="entry name" value="CHROMO_2"/>
    <property type="match status" value="1"/>
</dbReference>
<evidence type="ECO:0000313" key="7">
    <source>
        <dbReference type="Proteomes" id="UP001206925"/>
    </source>
</evidence>
<dbReference type="GO" id="GO:0005524">
    <property type="term" value="F:ATP binding"/>
    <property type="evidence" value="ECO:0007669"/>
    <property type="project" value="UniProtKB-KW"/>
</dbReference>
<dbReference type="GO" id="GO:0042393">
    <property type="term" value="F:histone binding"/>
    <property type="evidence" value="ECO:0007669"/>
    <property type="project" value="TreeGrafter"/>
</dbReference>
<dbReference type="CDD" id="cd18660">
    <property type="entry name" value="CD1_tandem"/>
    <property type="match status" value="1"/>
</dbReference>
<feature type="non-terminal residue" evidence="6">
    <location>
        <position position="439"/>
    </location>
</feature>
<dbReference type="GO" id="GO:0016887">
    <property type="term" value="F:ATP hydrolysis activity"/>
    <property type="evidence" value="ECO:0007669"/>
    <property type="project" value="TreeGrafter"/>
</dbReference>
<keyword evidence="3" id="KW-0539">Nucleus</keyword>
<dbReference type="InterPro" id="IPR023780">
    <property type="entry name" value="Chromo_domain"/>
</dbReference>
<evidence type="ECO:0000259" key="5">
    <source>
        <dbReference type="PROSITE" id="PS50013"/>
    </source>
</evidence>
<name>A0AAD5CCB5_AMBAR</name>
<feature type="compositionally biased region" description="Low complexity" evidence="4">
    <location>
        <begin position="129"/>
        <end position="140"/>
    </location>
</feature>
<proteinExistence type="predicted"/>
<protein>
    <recommendedName>
        <fullName evidence="5">Chromo domain-containing protein</fullName>
    </recommendedName>
</protein>
<organism evidence="6 7">
    <name type="scientific">Ambrosia artemisiifolia</name>
    <name type="common">Common ragweed</name>
    <dbReference type="NCBI Taxonomy" id="4212"/>
    <lineage>
        <taxon>Eukaryota</taxon>
        <taxon>Viridiplantae</taxon>
        <taxon>Streptophyta</taxon>
        <taxon>Embryophyta</taxon>
        <taxon>Tracheophyta</taxon>
        <taxon>Spermatophyta</taxon>
        <taxon>Magnoliopsida</taxon>
        <taxon>eudicotyledons</taxon>
        <taxon>Gunneridae</taxon>
        <taxon>Pentapetalae</taxon>
        <taxon>asterids</taxon>
        <taxon>campanulids</taxon>
        <taxon>Asterales</taxon>
        <taxon>Asteraceae</taxon>
        <taxon>Asteroideae</taxon>
        <taxon>Heliantheae alliance</taxon>
        <taxon>Heliantheae</taxon>
        <taxon>Ambrosia</taxon>
    </lineage>
</organism>
<dbReference type="PANTHER" id="PTHR45623">
    <property type="entry name" value="CHROMODOMAIN-HELICASE-DNA-BINDING PROTEIN 3-RELATED-RELATED"/>
    <property type="match status" value="1"/>
</dbReference>
<keyword evidence="1" id="KW-0547">Nucleotide-binding</keyword>
<dbReference type="AlphaFoldDB" id="A0AAD5CCB5"/>
<keyword evidence="7" id="KW-1185">Reference proteome</keyword>
<feature type="domain" description="Chromo" evidence="5">
    <location>
        <begin position="266"/>
        <end position="328"/>
    </location>
</feature>
<comment type="caution">
    <text evidence="6">The sequence shown here is derived from an EMBL/GenBank/DDBJ whole genome shotgun (WGS) entry which is preliminary data.</text>
</comment>
<dbReference type="EMBL" id="JAMZMK010008723">
    <property type="protein sequence ID" value="KAI7738765.1"/>
    <property type="molecule type" value="Genomic_DNA"/>
</dbReference>
<feature type="compositionally biased region" description="Basic and acidic residues" evidence="4">
    <location>
        <begin position="109"/>
        <end position="125"/>
    </location>
</feature>
<dbReference type="SMART" id="SM00298">
    <property type="entry name" value="CHROMO"/>
    <property type="match status" value="2"/>
</dbReference>
<dbReference type="InterPro" id="IPR016197">
    <property type="entry name" value="Chromo-like_dom_sf"/>
</dbReference>
<evidence type="ECO:0000256" key="3">
    <source>
        <dbReference type="ARBA" id="ARBA00023242"/>
    </source>
</evidence>
<evidence type="ECO:0000313" key="6">
    <source>
        <dbReference type="EMBL" id="KAI7738765.1"/>
    </source>
</evidence>
<feature type="compositionally biased region" description="Acidic residues" evidence="4">
    <location>
        <begin position="71"/>
        <end position="81"/>
    </location>
</feature>
<dbReference type="Proteomes" id="UP001206925">
    <property type="component" value="Unassembled WGS sequence"/>
</dbReference>
<evidence type="ECO:0000256" key="4">
    <source>
        <dbReference type="SAM" id="MobiDB-lite"/>
    </source>
</evidence>
<keyword evidence="2" id="KW-0067">ATP-binding</keyword>
<feature type="compositionally biased region" description="Basic residues" evidence="4">
    <location>
        <begin position="1"/>
        <end position="21"/>
    </location>
</feature>
<dbReference type="Pfam" id="PF00385">
    <property type="entry name" value="Chromo"/>
    <property type="match status" value="2"/>
</dbReference>
<dbReference type="GO" id="GO:0140658">
    <property type="term" value="F:ATP-dependent chromatin remodeler activity"/>
    <property type="evidence" value="ECO:0007669"/>
    <property type="project" value="TreeGrafter"/>
</dbReference>
<feature type="region of interest" description="Disordered" evidence="4">
    <location>
        <begin position="224"/>
        <end position="273"/>
    </location>
</feature>
<reference evidence="6" key="1">
    <citation type="submission" date="2022-06" db="EMBL/GenBank/DDBJ databases">
        <title>Uncovering the hologenomic basis of an extraordinary plant invasion.</title>
        <authorList>
            <person name="Bieker V.C."/>
            <person name="Martin M.D."/>
            <person name="Gilbert T."/>
            <person name="Hodgins K."/>
            <person name="Battlay P."/>
            <person name="Petersen B."/>
            <person name="Wilson J."/>
        </authorList>
    </citation>
    <scope>NUCLEOTIDE SEQUENCE</scope>
    <source>
        <strain evidence="6">AA19_3_7</strain>
        <tissue evidence="6">Leaf</tissue>
    </source>
</reference>
<dbReference type="Gene3D" id="2.40.50.40">
    <property type="match status" value="2"/>
</dbReference>
<dbReference type="GO" id="GO:0003677">
    <property type="term" value="F:DNA binding"/>
    <property type="evidence" value="ECO:0007669"/>
    <property type="project" value="TreeGrafter"/>
</dbReference>
<dbReference type="InterPro" id="IPR000953">
    <property type="entry name" value="Chromo/chromo_shadow_dom"/>
</dbReference>
<dbReference type="PANTHER" id="PTHR45623:SF28">
    <property type="entry name" value="PROTEIN CHROMATIN REMODELING 4"/>
    <property type="match status" value="1"/>
</dbReference>
<feature type="non-terminal residue" evidence="6">
    <location>
        <position position="1"/>
    </location>
</feature>
<dbReference type="SUPFAM" id="SSF54160">
    <property type="entry name" value="Chromo domain-like"/>
    <property type="match status" value="2"/>
</dbReference>
<feature type="compositionally biased region" description="Basic residues" evidence="4">
    <location>
        <begin position="96"/>
        <end position="106"/>
    </location>
</feature>